<dbReference type="PROSITE" id="PS51077">
    <property type="entry name" value="HTH_ICLR"/>
    <property type="match status" value="1"/>
</dbReference>
<dbReference type="Pfam" id="PF01614">
    <property type="entry name" value="IclR_C"/>
    <property type="match status" value="1"/>
</dbReference>
<dbReference type="EMBL" id="JAJEQX010000013">
    <property type="protein sequence ID" value="MCC2254533.1"/>
    <property type="molecule type" value="Genomic_DNA"/>
</dbReference>
<evidence type="ECO:0000256" key="2">
    <source>
        <dbReference type="ARBA" id="ARBA00023125"/>
    </source>
</evidence>
<evidence type="ECO:0000313" key="7">
    <source>
        <dbReference type="Proteomes" id="UP001198151"/>
    </source>
</evidence>
<dbReference type="SUPFAM" id="SSF46785">
    <property type="entry name" value="Winged helix' DNA-binding domain"/>
    <property type="match status" value="1"/>
</dbReference>
<dbReference type="InterPro" id="IPR005471">
    <property type="entry name" value="Tscrpt_reg_IclR_N"/>
</dbReference>
<organism evidence="6 7">
    <name type="scientific">Ruminococcus turbiniformis</name>
    <dbReference type="NCBI Taxonomy" id="2881258"/>
    <lineage>
        <taxon>Bacteria</taxon>
        <taxon>Bacillati</taxon>
        <taxon>Bacillota</taxon>
        <taxon>Clostridia</taxon>
        <taxon>Eubacteriales</taxon>
        <taxon>Oscillospiraceae</taxon>
        <taxon>Ruminococcus</taxon>
    </lineage>
</organism>
<name>A0ABS8FYY9_9FIRM</name>
<dbReference type="PANTHER" id="PTHR30136">
    <property type="entry name" value="HELIX-TURN-HELIX TRANSCRIPTIONAL REGULATOR, ICLR FAMILY"/>
    <property type="match status" value="1"/>
</dbReference>
<feature type="domain" description="IclR-ED" evidence="5">
    <location>
        <begin position="82"/>
        <end position="266"/>
    </location>
</feature>
<feature type="domain" description="HTH iclR-type" evidence="4">
    <location>
        <begin position="20"/>
        <end position="81"/>
    </location>
</feature>
<protein>
    <submittedName>
        <fullName evidence="6">IclR family transcriptional regulator</fullName>
    </submittedName>
</protein>
<evidence type="ECO:0000256" key="1">
    <source>
        <dbReference type="ARBA" id="ARBA00023015"/>
    </source>
</evidence>
<reference evidence="6 7" key="1">
    <citation type="submission" date="2021-10" db="EMBL/GenBank/DDBJ databases">
        <title>Anaerobic single-cell dispensing facilitates the cultivation of human gut bacteria.</title>
        <authorList>
            <person name="Afrizal A."/>
        </authorList>
    </citation>
    <scope>NUCLEOTIDE SEQUENCE [LARGE SCALE GENOMIC DNA]</scope>
    <source>
        <strain evidence="6 7">CLA-AA-H200</strain>
    </source>
</reference>
<dbReference type="InterPro" id="IPR036388">
    <property type="entry name" value="WH-like_DNA-bd_sf"/>
</dbReference>
<keyword evidence="1" id="KW-0805">Transcription regulation</keyword>
<keyword evidence="7" id="KW-1185">Reference proteome</keyword>
<dbReference type="InterPro" id="IPR029016">
    <property type="entry name" value="GAF-like_dom_sf"/>
</dbReference>
<evidence type="ECO:0000259" key="5">
    <source>
        <dbReference type="PROSITE" id="PS51078"/>
    </source>
</evidence>
<gene>
    <name evidence="6" type="ORF">LKD70_08895</name>
</gene>
<dbReference type="Gene3D" id="3.30.450.40">
    <property type="match status" value="1"/>
</dbReference>
<dbReference type="InterPro" id="IPR014757">
    <property type="entry name" value="Tscrpt_reg_IclR_C"/>
</dbReference>
<dbReference type="InterPro" id="IPR036390">
    <property type="entry name" value="WH_DNA-bd_sf"/>
</dbReference>
<evidence type="ECO:0000313" key="6">
    <source>
        <dbReference type="EMBL" id="MCC2254533.1"/>
    </source>
</evidence>
<evidence type="ECO:0000259" key="4">
    <source>
        <dbReference type="PROSITE" id="PS51077"/>
    </source>
</evidence>
<sequence length="269" mass="30640">MEEKNSGGKGERNPADKNPIQVADRLFGALEILTEDGSAGLMDVSERLGLNKSTAHRVLNSLVYMGYARQDEITGKYEPSLKIVDMAGKIMSNVDIVHVVRPYLRRLMEQAEETVHFVERDGVEAVYIDKVESLRNGIQMVSRIGSRIPLYCSGVGKAMAAYMDEQEVREIWENSKVHPLTPYTITDYNAFLNELERIRERGYALDNEENESGVRCIAVSLREYTGRRRYAFSISAPVTRMDNERIRKLAEYILETKEQIEKKINGLRA</sequence>
<dbReference type="Proteomes" id="UP001198151">
    <property type="component" value="Unassembled WGS sequence"/>
</dbReference>
<dbReference type="Gene3D" id="1.10.10.10">
    <property type="entry name" value="Winged helix-like DNA-binding domain superfamily/Winged helix DNA-binding domain"/>
    <property type="match status" value="1"/>
</dbReference>
<keyword evidence="2" id="KW-0238">DNA-binding</keyword>
<keyword evidence="3" id="KW-0804">Transcription</keyword>
<accession>A0ABS8FYY9</accession>
<dbReference type="PROSITE" id="PS51078">
    <property type="entry name" value="ICLR_ED"/>
    <property type="match status" value="1"/>
</dbReference>
<dbReference type="Pfam" id="PF09339">
    <property type="entry name" value="HTH_IclR"/>
    <property type="match status" value="1"/>
</dbReference>
<dbReference type="InterPro" id="IPR050707">
    <property type="entry name" value="HTH_MetabolicPath_Reg"/>
</dbReference>
<evidence type="ECO:0000256" key="3">
    <source>
        <dbReference type="ARBA" id="ARBA00023163"/>
    </source>
</evidence>
<dbReference type="PANTHER" id="PTHR30136:SF35">
    <property type="entry name" value="HTH-TYPE TRANSCRIPTIONAL REGULATOR RV1719"/>
    <property type="match status" value="1"/>
</dbReference>
<comment type="caution">
    <text evidence="6">The sequence shown here is derived from an EMBL/GenBank/DDBJ whole genome shotgun (WGS) entry which is preliminary data.</text>
</comment>
<dbReference type="SUPFAM" id="SSF55781">
    <property type="entry name" value="GAF domain-like"/>
    <property type="match status" value="1"/>
</dbReference>
<dbReference type="RefSeq" id="WP_227707673.1">
    <property type="nucleotide sequence ID" value="NZ_JAJEQX010000013.1"/>
</dbReference>
<dbReference type="SMART" id="SM00346">
    <property type="entry name" value="HTH_ICLR"/>
    <property type="match status" value="1"/>
</dbReference>
<proteinExistence type="predicted"/>